<evidence type="ECO:0000313" key="1">
    <source>
        <dbReference type="EMBL" id="EXK33401.1"/>
    </source>
</evidence>
<dbReference type="CDD" id="cd12148">
    <property type="entry name" value="fungal_TF_MHR"/>
    <property type="match status" value="1"/>
</dbReference>
<reference evidence="1" key="2">
    <citation type="submission" date="2012-05" db="EMBL/GenBank/DDBJ databases">
        <title>Annotation of the Genome Sequence of Fusarium oxysporum f. sp. melonis 26406.</title>
        <authorList>
            <consortium name="The Broad Institute Genomics Platform"/>
            <person name="Ma L.-J."/>
            <person name="Corby-Kistler H."/>
            <person name="Broz K."/>
            <person name="Gale L.R."/>
            <person name="Jonkers W."/>
            <person name="O'Donnell K."/>
            <person name="Ploetz R."/>
            <person name="Steinberg C."/>
            <person name="Schwartz D.C."/>
            <person name="VanEtten H."/>
            <person name="Zhou S."/>
            <person name="Young S.K."/>
            <person name="Zeng Q."/>
            <person name="Gargeya S."/>
            <person name="Fitzgerald M."/>
            <person name="Abouelleil A."/>
            <person name="Alvarado L."/>
            <person name="Chapman S.B."/>
            <person name="Gainer-Dewar J."/>
            <person name="Goldberg J."/>
            <person name="Griggs A."/>
            <person name="Gujja S."/>
            <person name="Hansen M."/>
            <person name="Howarth C."/>
            <person name="Imamovic A."/>
            <person name="Ireland A."/>
            <person name="Larimer J."/>
            <person name="McCowan C."/>
            <person name="Murphy C."/>
            <person name="Pearson M."/>
            <person name="Poon T.W."/>
            <person name="Priest M."/>
            <person name="Roberts A."/>
            <person name="Saif S."/>
            <person name="Shea T."/>
            <person name="Sykes S."/>
            <person name="Wortman J."/>
            <person name="Nusbaum C."/>
            <person name="Birren B."/>
        </authorList>
    </citation>
    <scope>NUCLEOTIDE SEQUENCE</scope>
    <source>
        <strain evidence="1">26406</strain>
    </source>
</reference>
<dbReference type="Proteomes" id="UP000030703">
    <property type="component" value="Unassembled WGS sequence"/>
</dbReference>
<name>X0AJU7_FUSOX</name>
<dbReference type="VEuPathDB" id="FungiDB:FOMG_10681"/>
<dbReference type="OrthoDB" id="39175at2759"/>
<sequence length="313" mass="35601">MELMYRIPDIINLPEITVDPAALILFHCILYHGSLTLPASIAPQDWKTTRTMYVHCLRTLPAWRMQVLGTKTDLITAILLMRAAFQQCDLEFGWGMYKLVCQCVKKLNMHNLDQSFPTLFLDSELPSEGADQHRKGFWNLVLVDLFFRLLHGKPAIITADTADWRVNLPSINTAPDDTEHRASTLAFLVKSRLTLIFLRFFDKLGQDQEEEDGVVILTAGLYEEIEVLFREWSVTDSMTAYEDNDGSWWMLYDVTMTAYSSMMILSRGLVVSQSGMSIASMSSHGVLCVWGFPLLCGIWLSSKTSLHYWTGIP</sequence>
<gene>
    <name evidence="1" type="ORF">FOMG_10681</name>
</gene>
<reference evidence="1" key="1">
    <citation type="submission" date="2012-04" db="EMBL/GenBank/DDBJ databases">
        <title>The Genome Sequence of Fusarium oxysporum melonis.</title>
        <authorList>
            <consortium name="The Broad Institute Genome Sequencing Platform"/>
            <person name="Ma L.-J."/>
            <person name="Gale L.R."/>
            <person name="Schwartz D.C."/>
            <person name="Zhou S."/>
            <person name="Corby-Kistler H."/>
            <person name="Young S.K."/>
            <person name="Zeng Q."/>
            <person name="Gargeya S."/>
            <person name="Fitzgerald M."/>
            <person name="Haas B."/>
            <person name="Abouelleil A."/>
            <person name="Alvarado L."/>
            <person name="Arachchi H.M."/>
            <person name="Berlin A."/>
            <person name="Brown A."/>
            <person name="Chapman S.B."/>
            <person name="Chen Z."/>
            <person name="Dunbar C."/>
            <person name="Freedman E."/>
            <person name="Gearin G."/>
            <person name="Goldberg J."/>
            <person name="Griggs A."/>
            <person name="Gujja S."/>
            <person name="Heiman D."/>
            <person name="Howarth C."/>
            <person name="Larson L."/>
            <person name="Lui A."/>
            <person name="MacDonald P.J.P."/>
            <person name="Montmayeur A."/>
            <person name="Murphy C."/>
            <person name="Neiman D."/>
            <person name="Pearson M."/>
            <person name="Priest M."/>
            <person name="Roberts A."/>
            <person name="Saif S."/>
            <person name="Shea T."/>
            <person name="Shenoy N."/>
            <person name="Sisk P."/>
            <person name="Stolte C."/>
            <person name="Sykes S."/>
            <person name="Wortman J."/>
            <person name="Nusbaum C."/>
            <person name="Birren B."/>
        </authorList>
    </citation>
    <scope>NUCLEOTIDE SEQUENCE</scope>
    <source>
        <strain evidence="1">26406</strain>
    </source>
</reference>
<protein>
    <recommendedName>
        <fullName evidence="2">Transcription factor domain-containing protein</fullName>
    </recommendedName>
</protein>
<dbReference type="HOGENOM" id="CLU_888623_0_0_1"/>
<dbReference type="EMBL" id="JH659336">
    <property type="protein sequence ID" value="EXK33401.1"/>
    <property type="molecule type" value="Genomic_DNA"/>
</dbReference>
<accession>X0AJU7</accession>
<evidence type="ECO:0008006" key="2">
    <source>
        <dbReference type="Google" id="ProtNLM"/>
    </source>
</evidence>
<organism evidence="1">
    <name type="scientific">Fusarium oxysporum f. sp. melonis 26406</name>
    <dbReference type="NCBI Taxonomy" id="1089452"/>
    <lineage>
        <taxon>Eukaryota</taxon>
        <taxon>Fungi</taxon>
        <taxon>Dikarya</taxon>
        <taxon>Ascomycota</taxon>
        <taxon>Pezizomycotina</taxon>
        <taxon>Sordariomycetes</taxon>
        <taxon>Hypocreomycetidae</taxon>
        <taxon>Hypocreales</taxon>
        <taxon>Nectriaceae</taxon>
        <taxon>Fusarium</taxon>
        <taxon>Fusarium oxysporum species complex</taxon>
    </lineage>
</organism>
<dbReference type="AlphaFoldDB" id="X0AJU7"/>
<proteinExistence type="predicted"/>